<dbReference type="RefSeq" id="WP_188360177.1">
    <property type="nucleotide sequence ID" value="NZ_BMDC01000004.1"/>
</dbReference>
<sequence>MTIQYTENTTESAVAGEASSYYTPKALENLAVLEQRVREDLETTAHAHQWVPSKPGLDFNVLIVGGGQAGLGAAFALKRENIDRVQIFEADTRDHNGCWINYARMHTLRSPKHMKGIELDVPSLHIRRWFEAVYGAEAWERIKLIPRLDWNAYLRWYEKMTEAPVQYGTRVVAVHKPATPEAPFVVDAEVTDLNGHIKLISVTAQRVIFALGLTGGGAINVLPEISTLPSNLWAHTQDPIDFKALAGKKVLVVGAGASGYDNAGTALENGAAQVKVLMRRTEVPSHNPLRWMEFPGMQEHFFDLTDEQKWEFSTFNGGLPQPPTQHAIWRCFNHENFELVRGATVARYEIKDGAAAVTAVISTPEGERVEDFDFVISATGYKVDLSQRTELAEFIDDILLWEDVHEPSRKHPMGKNPYLGDAFQFTARPDSEAPWLNRLHHFSTAARASMGVTGNQLSGIYGGIKRIGWSISSDITRENWGSFMSDFREFEALEISSVGAHTEADGWYPQTSRFGVGH</sequence>
<dbReference type="PANTHER" id="PTHR43539">
    <property type="entry name" value="FLAVIN-BINDING MONOOXYGENASE-LIKE PROTEIN (AFU_ORTHOLOGUE AFUA_4G09220)"/>
    <property type="match status" value="1"/>
</dbReference>
<dbReference type="AlphaFoldDB" id="A0A917IW38"/>
<dbReference type="InterPro" id="IPR050982">
    <property type="entry name" value="Auxin_biosynth/cation_transpt"/>
</dbReference>
<evidence type="ECO:0000256" key="1">
    <source>
        <dbReference type="ARBA" id="ARBA00023002"/>
    </source>
</evidence>
<keyword evidence="3" id="KW-1185">Reference proteome</keyword>
<dbReference type="SUPFAM" id="SSF51905">
    <property type="entry name" value="FAD/NAD(P)-binding domain"/>
    <property type="match status" value="1"/>
</dbReference>
<organism evidence="2 3">
    <name type="scientific">Rothia aerolata</name>
    <dbReference type="NCBI Taxonomy" id="1812262"/>
    <lineage>
        <taxon>Bacteria</taxon>
        <taxon>Bacillati</taxon>
        <taxon>Actinomycetota</taxon>
        <taxon>Actinomycetes</taxon>
        <taxon>Micrococcales</taxon>
        <taxon>Micrococcaceae</taxon>
        <taxon>Rothia</taxon>
    </lineage>
</organism>
<accession>A0A917IW38</accession>
<name>A0A917IW38_9MICC</name>
<dbReference type="GO" id="GO:0004497">
    <property type="term" value="F:monooxygenase activity"/>
    <property type="evidence" value="ECO:0007669"/>
    <property type="project" value="TreeGrafter"/>
</dbReference>
<evidence type="ECO:0000313" key="3">
    <source>
        <dbReference type="Proteomes" id="UP000600171"/>
    </source>
</evidence>
<proteinExistence type="predicted"/>
<evidence type="ECO:0000313" key="2">
    <source>
        <dbReference type="EMBL" id="GGH65780.1"/>
    </source>
</evidence>
<dbReference type="Gene3D" id="3.50.50.60">
    <property type="entry name" value="FAD/NAD(P)-binding domain"/>
    <property type="match status" value="1"/>
</dbReference>
<dbReference type="InterPro" id="IPR036188">
    <property type="entry name" value="FAD/NAD-bd_sf"/>
</dbReference>
<gene>
    <name evidence="2" type="primary">hpyO</name>
    <name evidence="2" type="ORF">GCM10007359_19370</name>
</gene>
<dbReference type="Proteomes" id="UP000600171">
    <property type="component" value="Unassembled WGS sequence"/>
</dbReference>
<comment type="caution">
    <text evidence="2">The sequence shown here is derived from an EMBL/GenBank/DDBJ whole genome shotgun (WGS) entry which is preliminary data.</text>
</comment>
<reference evidence="2 3" key="1">
    <citation type="journal article" date="2014" name="Int. J. Syst. Evol. Microbiol.">
        <title>Complete genome sequence of Corynebacterium casei LMG S-19264T (=DSM 44701T), isolated from a smear-ripened cheese.</title>
        <authorList>
            <consortium name="US DOE Joint Genome Institute (JGI-PGF)"/>
            <person name="Walter F."/>
            <person name="Albersmeier A."/>
            <person name="Kalinowski J."/>
            <person name="Ruckert C."/>
        </authorList>
    </citation>
    <scope>NUCLEOTIDE SEQUENCE [LARGE SCALE GENOMIC DNA]</scope>
    <source>
        <strain evidence="2 3">CCM 8669</strain>
    </source>
</reference>
<dbReference type="PANTHER" id="PTHR43539:SF91">
    <property type="entry name" value="FAD-DEPENDENT URATE HYDROXYLASE"/>
    <property type="match status" value="1"/>
</dbReference>
<dbReference type="GO" id="GO:0050660">
    <property type="term" value="F:flavin adenine dinucleotide binding"/>
    <property type="evidence" value="ECO:0007669"/>
    <property type="project" value="TreeGrafter"/>
</dbReference>
<keyword evidence="1" id="KW-0560">Oxidoreductase</keyword>
<dbReference type="Pfam" id="PF13738">
    <property type="entry name" value="Pyr_redox_3"/>
    <property type="match status" value="1"/>
</dbReference>
<dbReference type="EMBL" id="BMDC01000004">
    <property type="protein sequence ID" value="GGH65780.1"/>
    <property type="molecule type" value="Genomic_DNA"/>
</dbReference>
<protein>
    <submittedName>
        <fullName evidence="2">FAD-dependent urate hydroxylase</fullName>
    </submittedName>
</protein>